<dbReference type="EC" id="3.1.4.52" evidence="2"/>
<feature type="domain" description="EAL" evidence="11">
    <location>
        <begin position="274"/>
        <end position="524"/>
    </location>
</feature>
<organism evidence="12 13">
    <name type="scientific">Hyphomicrobium nitrativorans NL23</name>
    <dbReference type="NCBI Taxonomy" id="1029756"/>
    <lineage>
        <taxon>Bacteria</taxon>
        <taxon>Pseudomonadati</taxon>
        <taxon>Pseudomonadota</taxon>
        <taxon>Alphaproteobacteria</taxon>
        <taxon>Hyphomicrobiales</taxon>
        <taxon>Hyphomicrobiaceae</taxon>
        <taxon>Hyphomicrobium</taxon>
    </lineage>
</organism>
<dbReference type="InterPro" id="IPR050706">
    <property type="entry name" value="Cyclic-di-GMP_PDE-like"/>
</dbReference>
<dbReference type="PANTHER" id="PTHR33121">
    <property type="entry name" value="CYCLIC DI-GMP PHOSPHODIESTERASE PDEF"/>
    <property type="match status" value="1"/>
</dbReference>
<keyword evidence="13" id="KW-1185">Reference proteome</keyword>
<evidence type="ECO:0000256" key="6">
    <source>
        <dbReference type="ARBA" id="ARBA00022801"/>
    </source>
</evidence>
<keyword evidence="6" id="KW-0378">Hydrolase</keyword>
<dbReference type="GO" id="GO:0071111">
    <property type="term" value="F:cyclic-guanylate-specific phosphodiesterase activity"/>
    <property type="evidence" value="ECO:0007669"/>
    <property type="project" value="UniProtKB-EC"/>
</dbReference>
<evidence type="ECO:0000256" key="3">
    <source>
        <dbReference type="ARBA" id="ARBA00022475"/>
    </source>
</evidence>
<proteinExistence type="predicted"/>
<dbReference type="AlphaFoldDB" id="V5SJW8"/>
<feature type="transmembrane region" description="Helical" evidence="10">
    <location>
        <begin position="16"/>
        <end position="37"/>
    </location>
</feature>
<dbReference type="Proteomes" id="UP000018542">
    <property type="component" value="Chromosome"/>
</dbReference>
<dbReference type="InterPro" id="IPR035919">
    <property type="entry name" value="EAL_sf"/>
</dbReference>
<accession>V5SJW8</accession>
<dbReference type="Gene3D" id="3.20.20.450">
    <property type="entry name" value="EAL domain"/>
    <property type="match status" value="1"/>
</dbReference>
<dbReference type="InterPro" id="IPR024744">
    <property type="entry name" value="CSS-motif_dom"/>
</dbReference>
<evidence type="ECO:0000256" key="1">
    <source>
        <dbReference type="ARBA" id="ARBA00004651"/>
    </source>
</evidence>
<dbReference type="SUPFAM" id="SSF141868">
    <property type="entry name" value="EAL domain-like"/>
    <property type="match status" value="1"/>
</dbReference>
<keyword evidence="4" id="KW-0973">c-di-GMP</keyword>
<dbReference type="PROSITE" id="PS50883">
    <property type="entry name" value="EAL"/>
    <property type="match status" value="1"/>
</dbReference>
<dbReference type="PANTHER" id="PTHR33121:SF79">
    <property type="entry name" value="CYCLIC DI-GMP PHOSPHODIESTERASE PDED-RELATED"/>
    <property type="match status" value="1"/>
</dbReference>
<name>V5SJW8_9HYPH</name>
<evidence type="ECO:0000259" key="11">
    <source>
        <dbReference type="PROSITE" id="PS50883"/>
    </source>
</evidence>
<dbReference type="GO" id="GO:0005886">
    <property type="term" value="C:plasma membrane"/>
    <property type="evidence" value="ECO:0007669"/>
    <property type="project" value="UniProtKB-SubCell"/>
</dbReference>
<dbReference type="InterPro" id="IPR001633">
    <property type="entry name" value="EAL_dom"/>
</dbReference>
<keyword evidence="5 10" id="KW-0812">Transmembrane</keyword>
<keyword evidence="7 10" id="KW-1133">Transmembrane helix</keyword>
<reference evidence="12 13" key="1">
    <citation type="journal article" date="2014" name="Genome Announc.">
        <title>Complete Genome Sequence of Hyphomicrobium nitrativorans Strain NL23, a Denitrifying Bacterium Isolated from Biofilm of a Methanol-Fed Denitrification System Treating Seawater at the Montreal Biodome.</title>
        <authorList>
            <person name="Martineau C."/>
            <person name="Villeneuve C."/>
            <person name="Mauffrey F."/>
            <person name="Villemur R."/>
        </authorList>
    </citation>
    <scope>NUCLEOTIDE SEQUENCE [LARGE SCALE GENOMIC DNA]</scope>
    <source>
        <strain evidence="12">NL23</strain>
    </source>
</reference>
<feature type="transmembrane region" description="Helical" evidence="10">
    <location>
        <begin position="245"/>
        <end position="262"/>
    </location>
</feature>
<keyword evidence="8 10" id="KW-0472">Membrane</keyword>
<comment type="subcellular location">
    <subcellularLocation>
        <location evidence="1">Cell membrane</location>
        <topology evidence="1">Multi-pass membrane protein</topology>
    </subcellularLocation>
</comment>
<dbReference type="HOGENOM" id="CLU_000445_131_1_5"/>
<evidence type="ECO:0000256" key="2">
    <source>
        <dbReference type="ARBA" id="ARBA00012282"/>
    </source>
</evidence>
<dbReference type="CDD" id="cd01948">
    <property type="entry name" value="EAL"/>
    <property type="match status" value="1"/>
</dbReference>
<dbReference type="STRING" id="1029756.W911_15690"/>
<dbReference type="EMBL" id="CP006912">
    <property type="protein sequence ID" value="AHB50390.1"/>
    <property type="molecule type" value="Genomic_DNA"/>
</dbReference>
<evidence type="ECO:0000256" key="9">
    <source>
        <dbReference type="ARBA" id="ARBA00034290"/>
    </source>
</evidence>
<evidence type="ECO:0000313" key="12">
    <source>
        <dbReference type="EMBL" id="AHB50390.1"/>
    </source>
</evidence>
<gene>
    <name evidence="12" type="ORF">W911_15690</name>
</gene>
<dbReference type="PATRIC" id="fig|1029756.8.peg.3269"/>
<keyword evidence="3" id="KW-1003">Cell membrane</keyword>
<evidence type="ECO:0000256" key="4">
    <source>
        <dbReference type="ARBA" id="ARBA00022636"/>
    </source>
</evidence>
<evidence type="ECO:0000256" key="10">
    <source>
        <dbReference type="SAM" id="Phobius"/>
    </source>
</evidence>
<dbReference type="RefSeq" id="WP_023788440.1">
    <property type="nucleotide sequence ID" value="NC_022997.1"/>
</dbReference>
<evidence type="ECO:0000256" key="7">
    <source>
        <dbReference type="ARBA" id="ARBA00022989"/>
    </source>
</evidence>
<evidence type="ECO:0000256" key="8">
    <source>
        <dbReference type="ARBA" id="ARBA00023136"/>
    </source>
</evidence>
<dbReference type="Pfam" id="PF00563">
    <property type="entry name" value="EAL"/>
    <property type="match status" value="1"/>
</dbReference>
<dbReference type="KEGG" id="hni:W911_15690"/>
<dbReference type="SMART" id="SM00052">
    <property type="entry name" value="EAL"/>
    <property type="match status" value="1"/>
</dbReference>
<evidence type="ECO:0000313" key="13">
    <source>
        <dbReference type="Proteomes" id="UP000018542"/>
    </source>
</evidence>
<dbReference type="Pfam" id="PF12792">
    <property type="entry name" value="CSS-motif"/>
    <property type="match status" value="1"/>
</dbReference>
<sequence length="536" mass="59156">MSGFVNLFVSNQHERLVGFMLWLATTLALLAAALWFARAEFHDSLRRDAIAELAHLDTVQSNITNAFKELQATVTASPCSRPFMQQLRRVAFLPDGLNKFMYAPGGTVTCSTSLSDITTSRSLGPPDFMLPSDDEISVWVTKRLDDVGLPDINATIVAQEPFAIVVPRQDMKVEVSSWVEKELVLRAPDGRVWHLDGARGLFSHQPEADVADQRSNSALRQVVCGEDHAYCVAVGARFSDALLNWRMEIALAFGLIAFYAIWPASAAHRAIKRYWSLEARFRRNLNPESIVCAYQPILDLGSGKISGCEVLVRWRDVDGSLVFPDKFIDIVARSDNTLAFTRMVAECAHAELSQVLPADTQLQVNFNVFPRDLDCEKLANVFSAFTAESDRFPLALEIIESDALAVDQAQHEIEALAEKGIRTYIDDFGSGYSSIHRVASLAIHGVKLDRSFAMAPSESLMAKMLVHALDMIASLGREIVVEGVETQERLDLLVKSGCVGKVQGYLISRPVSIDQFAAFLKAHKPDAFKPPTQAAA</sequence>
<comment type="catalytic activity">
    <reaction evidence="9">
        <text>3',3'-c-di-GMP + H2O = 5'-phosphoguanylyl(3'-&gt;5')guanosine + H(+)</text>
        <dbReference type="Rhea" id="RHEA:24902"/>
        <dbReference type="ChEBI" id="CHEBI:15377"/>
        <dbReference type="ChEBI" id="CHEBI:15378"/>
        <dbReference type="ChEBI" id="CHEBI:58754"/>
        <dbReference type="ChEBI" id="CHEBI:58805"/>
        <dbReference type="EC" id="3.1.4.52"/>
    </reaction>
</comment>
<dbReference type="OrthoDB" id="9814202at2"/>
<evidence type="ECO:0000256" key="5">
    <source>
        <dbReference type="ARBA" id="ARBA00022692"/>
    </source>
</evidence>
<protein>
    <recommendedName>
        <fullName evidence="2">cyclic-guanylate-specific phosphodiesterase</fullName>
        <ecNumber evidence="2">3.1.4.52</ecNumber>
    </recommendedName>
</protein>